<sequence length="376" mass="41198">MSAGTEARRERLSRRALSRATLERQHLVRRADGESALTMVRHLYGLQAQAPMAPYFALWARLKGFRPADLSTLIEDRDVVRIVLMRGTVHAVTAADALELRPWVQPIMDGDLRTNPQHKDALVGVDVGAVADWSRETIDRTPMSMAALRPLLAQRWPDRDSAALAHAVRDLLPLVQVPPRGIWGRSGQPVCTTLERWTASPLSAPAPDEVILRYLAAYGPASVLDAQAWSGLTRLGEIFERLRPRLRVFVDEDGAELFDLPDAPRPDPAGSLPPRILAPFDSVLLGHANRSRVIADEHRKVVFTVNGIIKPTVLVGGLVAGFVTVTEKKGAATVEIATFAPPAKSVASSLEAEARRLLRFAHPGAENHDVRFTAAR</sequence>
<dbReference type="PANTHER" id="PTHR38479:SF2">
    <property type="entry name" value="WINGED HELIX DNA-BINDING DOMAIN-CONTAINING PROTEIN"/>
    <property type="match status" value="1"/>
</dbReference>
<dbReference type="PANTHER" id="PTHR38479">
    <property type="entry name" value="LMO0824 PROTEIN"/>
    <property type="match status" value="1"/>
</dbReference>
<proteinExistence type="predicted"/>
<dbReference type="Proteomes" id="UP001596484">
    <property type="component" value="Unassembled WGS sequence"/>
</dbReference>
<dbReference type="Pfam" id="PF06224">
    <property type="entry name" value="AlkZ-like"/>
    <property type="match status" value="1"/>
</dbReference>
<dbReference type="RefSeq" id="WP_378404869.1">
    <property type="nucleotide sequence ID" value="NZ_JBHTCS010000013.1"/>
</dbReference>
<dbReference type="EMBL" id="JBHTCS010000013">
    <property type="protein sequence ID" value="MFC7448629.1"/>
    <property type="molecule type" value="Genomic_DNA"/>
</dbReference>
<keyword evidence="2" id="KW-1185">Reference proteome</keyword>
<organism evidence="1 2">
    <name type="scientific">Rhodococcus daqingensis</name>
    <dbReference type="NCBI Taxonomy" id="2479363"/>
    <lineage>
        <taxon>Bacteria</taxon>
        <taxon>Bacillati</taxon>
        <taxon>Actinomycetota</taxon>
        <taxon>Actinomycetes</taxon>
        <taxon>Mycobacteriales</taxon>
        <taxon>Nocardiaceae</taxon>
        <taxon>Rhodococcus</taxon>
    </lineage>
</organism>
<dbReference type="GO" id="GO:0003677">
    <property type="term" value="F:DNA binding"/>
    <property type="evidence" value="ECO:0007669"/>
    <property type="project" value="UniProtKB-KW"/>
</dbReference>
<comment type="caution">
    <text evidence="1">The sequence shown here is derived from an EMBL/GenBank/DDBJ whole genome shotgun (WGS) entry which is preliminary data.</text>
</comment>
<evidence type="ECO:0000313" key="1">
    <source>
        <dbReference type="EMBL" id="MFC7448629.1"/>
    </source>
</evidence>
<accession>A0ABW2RXT2</accession>
<gene>
    <name evidence="1" type="ORF">ACFQS9_12090</name>
</gene>
<keyword evidence="1" id="KW-0238">DNA-binding</keyword>
<dbReference type="InterPro" id="IPR009351">
    <property type="entry name" value="AlkZ-like"/>
</dbReference>
<reference evidence="2" key="1">
    <citation type="journal article" date="2019" name="Int. J. Syst. Evol. Microbiol.">
        <title>The Global Catalogue of Microorganisms (GCM) 10K type strain sequencing project: providing services to taxonomists for standard genome sequencing and annotation.</title>
        <authorList>
            <consortium name="The Broad Institute Genomics Platform"/>
            <consortium name="The Broad Institute Genome Sequencing Center for Infectious Disease"/>
            <person name="Wu L."/>
            <person name="Ma J."/>
        </authorList>
    </citation>
    <scope>NUCLEOTIDE SEQUENCE [LARGE SCALE GENOMIC DNA]</scope>
    <source>
        <strain evidence="2">ICMP 19430</strain>
    </source>
</reference>
<evidence type="ECO:0000313" key="2">
    <source>
        <dbReference type="Proteomes" id="UP001596484"/>
    </source>
</evidence>
<protein>
    <submittedName>
        <fullName evidence="1">Winged helix DNA-binding domain-containing protein</fullName>
    </submittedName>
</protein>
<name>A0ABW2RXT2_9NOCA</name>